<feature type="region of interest" description="Disordered" evidence="1">
    <location>
        <begin position="1"/>
        <end position="20"/>
    </location>
</feature>
<feature type="domain" description="Tip attachment protein J" evidence="3">
    <location>
        <begin position="325"/>
        <end position="487"/>
    </location>
</feature>
<evidence type="ECO:0000259" key="3">
    <source>
        <dbReference type="Pfam" id="PF13550"/>
    </source>
</evidence>
<evidence type="ECO:0000259" key="4">
    <source>
        <dbReference type="Pfam" id="PF24801"/>
    </source>
</evidence>
<sequence>MGLFSRKRKNHTPKEAPETGRSKQIVNIVELLCEGEIEGLVDGFKSIYLDGTQIQNDDGSYNFNNVSGQLNVGTQDQNVLDGYDSSQNEVSVGVEVKKKSGAIVRTVTDERISRLRLTLGVRSLFHQNNQGDTNTTNVDLKITIGTRQYSHSFNGKYSSQYLESVVFDNLPPVPFNISVERVTKDSNSQRLQNGTIWSSYTEIIDTEFTYPNSAVAGISFDSEYFNNIPTRNYLIKAKKVKVPSNYDPVKRTYTGFWDGTFKIAWTNNPAWEIYDLAPILSKMLGVEISFDKWALYDVARYCDQLVPDGMGGMEPRFTCNVWLTEVKTAYDLLNDFCSVFRAIPIWTGTEVSVIIDRPRDPVWTYTNANVVGGFERSYSARKSRHNAVQVTYSDKTNGYESAIEYVSDDEEIKKHGLNLSQITAFGCTSRGQAHRTGKWILETEKREKETITFTVGREGLMHLPGDIIRVADSHYAGTEIGGRVLAINGRKVTLDREISIDNASYFTYINGEATHSSIKIQSVNGKEITLDSTPTGLETYGVWSLSTKQISSGLYRSISIVENADGTNTITALQHEPQKEAIVDNAAHFVETARTLYKAPQINAVEVSTGYDGKLYISSDISSGDGKLTYDIKITKDGNLYQFKKGLADPNIELSDLPNGDYSVIIYGKNAKGQIVTEKTQTFTIDRPPAPTGVVVTGGLGQITLEWDWVNEVTQTEIFAAETDNFALAEKIAKVTARTYAHTVKGNKAVRYYWLRHTRGINVGPFYQQQGVKGESAVDLDARLKELNTELSRNIVNEVFDVAAPARGLELVKTVANLTDKRTKLASSQVYNQADGKLYTWDGTAYSAAVPTEDIIGKLPKSKIDTSLISQLTSADNTANLARRLAETAQANINREVSDRQAAVTTETNNRTKAIQAESVNLTKKIQAEATARGAAVTQLQNVDAQQAQLISAVTAKANNALSGLEEEKTARANGDKAEAQAREVLTSRVASAESGIAEVRQSIATANSSIAEVSQNLNAKIDGLSVGGRNLLLKSNATNLINFVRSSQDVLDNTDFKTPVVRINCIQDSWFGRKTAITSGKLLAGKYTLSFKYRTNATINNTFIGYGGNQRRRLITSNVVGNETWQTCKLTFETTEDYPDIFIIIGGYGKADVSYIEFAELKLEKGAIATDWTPAPEDVESSVSAVSADLTSYKQTQASADLAQSQQITGLTTRMAGAEGNITEIKSTKANKNEVASLAQNSLQAIWKADVQSAVNGFKVGGRNYLKGSRVDEGFWFYTKSGSSTGSSRIDNKQLVWLPDTDQANKWKQWQQTGYDVRGIKSNLALNDINVSDNVVISFFAKNESKTNQELQVILTQDVTSGNRADLSNHIITLPAQSDKTRYVINLKILKQKPALYKGNRLILSVRTPIPDGAVYVDMLKLEKGTIATDWTPAPEDVESSVSAVSAKVDSVQQTLANADSALSSRIDTVNASVGSNSSKITQVSNAVASVDGKLSATHTIKTETIAGGRKAIAGIAFGATADNRNAESSVIVMADKFEVVKNAQDGTPVRLFGVVENKVAINGNLIATGSISGDHINANSVRTAVLTAGAIKTEHLAAGQISADKLAIGLGGNLLVNPIFATPDLSIAPFGWNYWRGEVGDRLNIDTRNIFNRNEQDNYGLKNGGLPNELVFSMRYSTTQETSDTGRIGWLSQDINVVPNKKYIASVWLACHRGQAKLVIENIEKPGGAYLGWIGDSEVITGYSANQGEFKNMKRVKVVFTAPTSGCIRFALRLDNIQGKANPFLFARRPMLEEASDNATDITQPSPWQNAGVTAIHGGSIATNTVTAQQIAANTITANEIATGTIAARNMAANSINASHIVGGSITADKLKVTQLSAIAQDVGTLTGGTIKGTTITGNTISGNNINGGSINGTTITGTTITGGTIKGARLEGATGRFTGELEVTQLIGGGVIEQIVGHLKFKSHNRHYEGQDYGENSSSPRYSYTETYEATLNIRPAPNQRYIEVVGITSFTLPANQSKTQVISKTINASSFPSKRDSTIQVMILAYSLSTAKYISVT</sequence>
<dbReference type="Gene3D" id="2.60.120.260">
    <property type="entry name" value="Galactose-binding domain-like"/>
    <property type="match status" value="1"/>
</dbReference>
<feature type="domain" description="Tip attachment protein J central straight fiber" evidence="2">
    <location>
        <begin position="1481"/>
        <end position="1599"/>
    </location>
</feature>
<organism evidence="5 6">
    <name type="scientific">Mannheimia haemolytica</name>
    <name type="common">Pasteurella haemolytica</name>
    <dbReference type="NCBI Taxonomy" id="75985"/>
    <lineage>
        <taxon>Bacteria</taxon>
        <taxon>Pseudomonadati</taxon>
        <taxon>Pseudomonadota</taxon>
        <taxon>Gammaproteobacteria</taxon>
        <taxon>Pasteurellales</taxon>
        <taxon>Pasteurellaceae</taxon>
        <taxon>Mannheimia</taxon>
    </lineage>
</organism>
<dbReference type="InterPro" id="IPR032876">
    <property type="entry name" value="J_dom"/>
</dbReference>
<evidence type="ECO:0000259" key="2">
    <source>
        <dbReference type="Pfam" id="PF09327"/>
    </source>
</evidence>
<dbReference type="InterPro" id="IPR053171">
    <property type="entry name" value="Viral_Tip_Attach_Protein"/>
</dbReference>
<accession>A0A378NGF5</accession>
<feature type="compositionally biased region" description="Basic residues" evidence="1">
    <location>
        <begin position="1"/>
        <end position="11"/>
    </location>
</feature>
<dbReference type="PANTHER" id="PTHR36251">
    <property type="entry name" value="FELS-1 PROPHAGE HOST SPECIFICITY PROTEIN-RELATED"/>
    <property type="match status" value="1"/>
</dbReference>
<dbReference type="PANTHER" id="PTHR36251:SF2">
    <property type="entry name" value="GIFSY-2 PROPHAGE HOST SPECIFICITY PROTEIN J, PHAGE LAMBDA"/>
    <property type="match status" value="1"/>
</dbReference>
<dbReference type="EMBL" id="UGPL01000006">
    <property type="protein sequence ID" value="STY67511.1"/>
    <property type="molecule type" value="Genomic_DNA"/>
</dbReference>
<proteinExistence type="predicted"/>
<dbReference type="Pfam" id="PF24801">
    <property type="entry name" value="FNIII-A_GpJ"/>
    <property type="match status" value="1"/>
</dbReference>
<dbReference type="InterPro" id="IPR015406">
    <property type="entry name" value="GpJ_CSF"/>
</dbReference>
<gene>
    <name evidence="5" type="ORF">NCTC9380_02871</name>
</gene>
<evidence type="ECO:0000313" key="5">
    <source>
        <dbReference type="EMBL" id="STY67511.1"/>
    </source>
</evidence>
<protein>
    <submittedName>
        <fullName evidence="5">Domain of uncharacterized function (DUF1983)</fullName>
    </submittedName>
</protein>
<name>A0A378NGF5_MANHA</name>
<dbReference type="InterPro" id="IPR055385">
    <property type="entry name" value="GpJ_HDII-ins2"/>
</dbReference>
<dbReference type="Proteomes" id="UP000254031">
    <property type="component" value="Unassembled WGS sequence"/>
</dbReference>
<reference evidence="5 6" key="1">
    <citation type="submission" date="2018-06" db="EMBL/GenBank/DDBJ databases">
        <authorList>
            <consortium name="Pathogen Informatics"/>
            <person name="Doyle S."/>
        </authorList>
    </citation>
    <scope>NUCLEOTIDE SEQUENCE [LARGE SCALE GENOMIC DNA]</scope>
    <source>
        <strain evidence="5 6">NCTC9380</strain>
    </source>
</reference>
<dbReference type="Pfam" id="PF13550">
    <property type="entry name" value="Phage-tail_3"/>
    <property type="match status" value="1"/>
</dbReference>
<dbReference type="RefSeq" id="WP_115262519.1">
    <property type="nucleotide sequence ID" value="NZ_CP097337.1"/>
</dbReference>
<evidence type="ECO:0000256" key="1">
    <source>
        <dbReference type="SAM" id="MobiDB-lite"/>
    </source>
</evidence>
<feature type="domain" description="Tip attachment protein J HDII-ins2" evidence="4">
    <location>
        <begin position="87"/>
        <end position="206"/>
    </location>
</feature>
<dbReference type="Pfam" id="PF09327">
    <property type="entry name" value="Phage_Tail_Tip"/>
    <property type="match status" value="1"/>
</dbReference>
<evidence type="ECO:0000313" key="6">
    <source>
        <dbReference type="Proteomes" id="UP000254031"/>
    </source>
</evidence>